<dbReference type="AlphaFoldDB" id="K1SJ01"/>
<reference evidence="1" key="1">
    <citation type="journal article" date="2013" name="Environ. Microbiol.">
        <title>Microbiota from the distal guts of lean and obese adolescents exhibit partial functional redundancy besides clear differences in community structure.</title>
        <authorList>
            <person name="Ferrer M."/>
            <person name="Ruiz A."/>
            <person name="Lanza F."/>
            <person name="Haange S.B."/>
            <person name="Oberbach A."/>
            <person name="Till H."/>
            <person name="Bargiela R."/>
            <person name="Campoy C."/>
            <person name="Segura M.T."/>
            <person name="Richter M."/>
            <person name="von Bergen M."/>
            <person name="Seifert J."/>
            <person name="Suarez A."/>
        </authorList>
    </citation>
    <scope>NUCLEOTIDE SEQUENCE</scope>
</reference>
<feature type="non-terminal residue" evidence="1">
    <location>
        <position position="87"/>
    </location>
</feature>
<protein>
    <submittedName>
        <fullName evidence="1">DnaK suppressor protein</fullName>
    </submittedName>
</protein>
<name>K1SJ01_9ZZZZ</name>
<organism evidence="1">
    <name type="scientific">human gut metagenome</name>
    <dbReference type="NCBI Taxonomy" id="408170"/>
    <lineage>
        <taxon>unclassified sequences</taxon>
        <taxon>metagenomes</taxon>
        <taxon>organismal metagenomes</taxon>
    </lineage>
</organism>
<comment type="caution">
    <text evidence="1">The sequence shown here is derived from an EMBL/GenBank/DDBJ whole genome shotgun (WGS) entry which is preliminary data.</text>
</comment>
<dbReference type="EMBL" id="AJWY01013370">
    <property type="protein sequence ID" value="EKC47311.1"/>
    <property type="molecule type" value="Genomic_DNA"/>
</dbReference>
<gene>
    <name evidence="1" type="ORF">LEA_19441</name>
</gene>
<sequence>MAEAEKTRYSDAELEEFKQLILKKLETARADYELLRATITHTASNDTEDTSPTFKVLEEGATTLSKEESGRLAAHQMKFIRNLEMAL</sequence>
<accession>K1SJ01</accession>
<proteinExistence type="predicted"/>
<evidence type="ECO:0000313" key="1">
    <source>
        <dbReference type="EMBL" id="EKC47311.1"/>
    </source>
</evidence>